<dbReference type="Gene3D" id="1.20.58.480">
    <property type="match status" value="1"/>
</dbReference>
<evidence type="ECO:0000313" key="1">
    <source>
        <dbReference type="EMBL" id="QEV04996.1"/>
    </source>
</evidence>
<dbReference type="EMBL" id="CP023697">
    <property type="protein sequence ID" value="QEV04996.1"/>
    <property type="molecule type" value="Genomic_DNA"/>
</dbReference>
<accession>A0ABX6AT43</accession>
<evidence type="ECO:0000313" key="2">
    <source>
        <dbReference type="Proteomes" id="UP000326041"/>
    </source>
</evidence>
<dbReference type="RefSeq" id="WP_055605462.1">
    <property type="nucleotide sequence ID" value="NZ_CP023697.1"/>
</dbReference>
<dbReference type="InterPro" id="IPR037217">
    <property type="entry name" value="Trp/Indoleamine_2_3_dOase-like"/>
</dbReference>
<dbReference type="GeneID" id="95533782"/>
<dbReference type="Proteomes" id="UP000326041">
    <property type="component" value="Chromosome"/>
</dbReference>
<reference evidence="1 2" key="1">
    <citation type="submission" date="2017-09" db="EMBL/GenBank/DDBJ databases">
        <authorList>
            <person name="Lee N."/>
            <person name="Cho B.-K."/>
        </authorList>
    </citation>
    <scope>NUCLEOTIDE SEQUENCE [LARGE SCALE GENOMIC DNA]</scope>
    <source>
        <strain evidence="1 2">ATCC 13879</strain>
    </source>
</reference>
<sequence length="434" mass="47440">MGGFSTCARQADPDSAEERALTAFRQWRRHAVALTPPQLTDFPFQALVGHYRGAGRLSVADAVVAELRQLNHSLAGGEVESGSLASRSLLAHWLPLSIDQEDGDYHTYIGTALYERHWGRASRGRAETESRDAVIVALAADLLAIEADALTHTASRHQYARTRAAFQLLQQSANLAPTMHQFVADAASGAPTVADRGDDMALATISMDLAKDVLAWTSDAPRQLVDITMLPVTQLHDEQMFIRCIQIFESLYAQVARSLERAIAALENDDAGEAEEVLRDAVTRAEAMPILFRVLTTMPRDAFAVIRDNTHGRSAIQSRSYREVELLSAPREAGSGPQEAAQRDVADRTLQEVYLERAERRMTDARADGLAEVMRQLDRAWRMSKRTHWGVTLKVIGSVPGTGGTSGADYLKHSAGISLFPSLEADEAPADASQ</sequence>
<dbReference type="SUPFAM" id="SSF140959">
    <property type="entry name" value="Indolic compounds 2,3-dioxygenase-like"/>
    <property type="match status" value="1"/>
</dbReference>
<proteinExistence type="predicted"/>
<organism evidence="1 2">
    <name type="scientific">Streptomyces prasinus</name>
    <dbReference type="NCBI Taxonomy" id="67345"/>
    <lineage>
        <taxon>Bacteria</taxon>
        <taxon>Bacillati</taxon>
        <taxon>Actinomycetota</taxon>
        <taxon>Actinomycetes</taxon>
        <taxon>Kitasatosporales</taxon>
        <taxon>Streptomycetaceae</taxon>
        <taxon>Streptomyces</taxon>
    </lineage>
</organism>
<keyword evidence="2" id="KW-1185">Reference proteome</keyword>
<protein>
    <recommendedName>
        <fullName evidence="3">Tryptophan 2,3-dioxygenase</fullName>
    </recommendedName>
</protein>
<gene>
    <name evidence="1" type="ORF">CP972_04245</name>
</gene>
<evidence type="ECO:0008006" key="3">
    <source>
        <dbReference type="Google" id="ProtNLM"/>
    </source>
</evidence>
<name>A0ABX6AT43_9ACTN</name>